<organism evidence="1 2">
    <name type="scientific">Mycolicibacillus parakoreensis</name>
    <dbReference type="NCBI Taxonomy" id="1069221"/>
    <lineage>
        <taxon>Bacteria</taxon>
        <taxon>Bacillati</taxon>
        <taxon>Actinomycetota</taxon>
        <taxon>Actinomycetes</taxon>
        <taxon>Mycobacteriales</taxon>
        <taxon>Mycobacteriaceae</taxon>
        <taxon>Mycolicibacillus</taxon>
    </lineage>
</organism>
<gene>
    <name evidence="1" type="ORF">MIU77_16725</name>
</gene>
<keyword evidence="2" id="KW-1185">Reference proteome</keyword>
<protein>
    <submittedName>
        <fullName evidence="1">Uncharacterized protein</fullName>
    </submittedName>
</protein>
<accession>A0ABY3TXQ8</accession>
<proteinExistence type="predicted"/>
<sequence length="200" mass="22100">MLGFAIVDRQPGANATAVWLTTRVDDTRVNHTNAVLIDHHDEDYGYKVWALTADRAVVLTDGTTPATPFTGTLTVASFNELIDEAFENQQRISDAVAAARTSKRKLMDPDFPCSGPVFVADERDEPQYRALAVANYIAKVWRFWLLTDEQRVRRTVDTRTGEPPGIMPHGLDQPALAAFPPTFAAKVTPEPVRPGRPVPC</sequence>
<reference evidence="1" key="1">
    <citation type="submission" date="2022-08" db="EMBL/GenBank/DDBJ databases">
        <title>Complete genome sequence of 14 non-tuberculosis mycobacteria type-strains.</title>
        <authorList>
            <person name="Igarashi Y."/>
            <person name="Osugi A."/>
            <person name="Mitarai S."/>
        </authorList>
    </citation>
    <scope>NUCLEOTIDE SEQUENCE</scope>
    <source>
        <strain evidence="1">DSM 45575</strain>
    </source>
</reference>
<evidence type="ECO:0000313" key="1">
    <source>
        <dbReference type="EMBL" id="ULN52460.1"/>
    </source>
</evidence>
<evidence type="ECO:0000313" key="2">
    <source>
        <dbReference type="Proteomes" id="UP001055200"/>
    </source>
</evidence>
<dbReference type="EMBL" id="CP092365">
    <property type="protein sequence ID" value="ULN52460.1"/>
    <property type="molecule type" value="Genomic_DNA"/>
</dbReference>
<dbReference type="Proteomes" id="UP001055200">
    <property type="component" value="Chromosome"/>
</dbReference>
<dbReference type="RefSeq" id="WP_240170733.1">
    <property type="nucleotide sequence ID" value="NZ_CP092365.1"/>
</dbReference>
<name>A0ABY3TXQ8_9MYCO</name>